<evidence type="ECO:0000313" key="3">
    <source>
        <dbReference type="Proteomes" id="UP001239215"/>
    </source>
</evidence>
<reference evidence="2" key="1">
    <citation type="submission" date="2023-07" db="EMBL/GenBank/DDBJ databases">
        <title>Functional and genomic diversity of the sorghum phyllosphere microbiome.</title>
        <authorList>
            <person name="Shade A."/>
        </authorList>
    </citation>
    <scope>NUCLEOTIDE SEQUENCE</scope>
    <source>
        <strain evidence="2">SORGH_AS_1067</strain>
    </source>
</reference>
<feature type="region of interest" description="Disordered" evidence="1">
    <location>
        <begin position="1"/>
        <end position="36"/>
    </location>
</feature>
<feature type="compositionally biased region" description="Low complexity" evidence="1">
    <location>
        <begin position="1"/>
        <end position="18"/>
    </location>
</feature>
<evidence type="ECO:0000313" key="2">
    <source>
        <dbReference type="EMBL" id="MDQ1104300.1"/>
    </source>
</evidence>
<name>A0AAJ1TYE9_9ACTN</name>
<evidence type="ECO:0000256" key="1">
    <source>
        <dbReference type="SAM" id="MobiDB-lite"/>
    </source>
</evidence>
<gene>
    <name evidence="2" type="ORF">QE405_001584</name>
</gene>
<dbReference type="AlphaFoldDB" id="A0AAJ1TYE9"/>
<dbReference type="EMBL" id="JAUTAN010000001">
    <property type="protein sequence ID" value="MDQ1104300.1"/>
    <property type="molecule type" value="Genomic_DNA"/>
</dbReference>
<proteinExistence type="predicted"/>
<dbReference type="Proteomes" id="UP001239215">
    <property type="component" value="Unassembled WGS sequence"/>
</dbReference>
<accession>A0AAJ1TYE9</accession>
<sequence length="231" mass="24193">MTSRATMTSSATPGQPGSPRRPDSSPSWQQAVAPASVGSWACWGDDAAEGLHVLQRPAHHAGVGDALPVVGEHADPGAAAGHEPQLGELLAPQALGDGTDRLHVDDAGGAAERVHALRGLRRVGHRARVGHRQDGGVAAARRGRRARADRLRVLAAGLAQVGVEVDEAREQHEAVGLHHPRVGGGVDTRRTDLRDDAVDQQDVGALLAQERGAPHEDWLVGHAVPSPASRW</sequence>
<comment type="caution">
    <text evidence="2">The sequence shown here is derived from an EMBL/GenBank/DDBJ whole genome shotgun (WGS) entry which is preliminary data.</text>
</comment>
<protein>
    <submittedName>
        <fullName evidence="2">Uncharacterized protein</fullName>
    </submittedName>
</protein>
<organism evidence="2 3">
    <name type="scientific">Nocardioides zeae</name>
    <dbReference type="NCBI Taxonomy" id="1457234"/>
    <lineage>
        <taxon>Bacteria</taxon>
        <taxon>Bacillati</taxon>
        <taxon>Actinomycetota</taxon>
        <taxon>Actinomycetes</taxon>
        <taxon>Propionibacteriales</taxon>
        <taxon>Nocardioidaceae</taxon>
        <taxon>Nocardioides</taxon>
    </lineage>
</organism>